<feature type="chain" id="PRO_5043808193" description="UPAR/Ly6 domain-containing protein" evidence="10">
    <location>
        <begin position="20"/>
        <end position="149"/>
    </location>
</feature>
<evidence type="ECO:0000256" key="10">
    <source>
        <dbReference type="SAM" id="SignalP"/>
    </source>
</evidence>
<keyword evidence="7" id="KW-0325">Glycoprotein</keyword>
<dbReference type="EMBL" id="OZ035829">
    <property type="protein sequence ID" value="CAL1611158.1"/>
    <property type="molecule type" value="Genomic_DNA"/>
</dbReference>
<keyword evidence="3" id="KW-0336">GPI-anchor</keyword>
<dbReference type="InterPro" id="IPR046354">
    <property type="entry name" value="SPACA4/Bouncer"/>
</dbReference>
<evidence type="ECO:0000256" key="1">
    <source>
        <dbReference type="ARBA" id="ARBA00004609"/>
    </source>
</evidence>
<evidence type="ECO:0000256" key="7">
    <source>
        <dbReference type="ARBA" id="ARBA00023180"/>
    </source>
</evidence>
<keyword evidence="5" id="KW-0472">Membrane</keyword>
<keyword evidence="13" id="KW-1185">Reference proteome</keyword>
<dbReference type="PANTHER" id="PTHR47613">
    <property type="entry name" value="SPERM ACROSOME MEMBRANE-ASSOCIATED PROTEIN 4"/>
    <property type="match status" value="1"/>
</dbReference>
<keyword evidence="6" id="KW-1015">Disulfide bond</keyword>
<dbReference type="GO" id="GO:0005886">
    <property type="term" value="C:plasma membrane"/>
    <property type="evidence" value="ECO:0007669"/>
    <property type="project" value="UniProtKB-SubCell"/>
</dbReference>
<keyword evidence="8" id="KW-0449">Lipoprotein</keyword>
<feature type="signal peptide" evidence="10">
    <location>
        <begin position="1"/>
        <end position="19"/>
    </location>
</feature>
<gene>
    <name evidence="12" type="ORF">KC01_LOCUS37621</name>
</gene>
<accession>A0AAV2MCQ7</accession>
<evidence type="ECO:0000256" key="4">
    <source>
        <dbReference type="ARBA" id="ARBA00022729"/>
    </source>
</evidence>
<dbReference type="Proteomes" id="UP001497482">
    <property type="component" value="Chromosome 7"/>
</dbReference>
<evidence type="ECO:0000256" key="9">
    <source>
        <dbReference type="ARBA" id="ARBA00029446"/>
    </source>
</evidence>
<keyword evidence="2" id="KW-1003">Cell membrane</keyword>
<dbReference type="PANTHER" id="PTHR47613:SF1">
    <property type="entry name" value="SPERM ACROSOME MEMBRANE-ASSOCIATED PROTEIN 4"/>
    <property type="match status" value="1"/>
</dbReference>
<evidence type="ECO:0000313" key="13">
    <source>
        <dbReference type="Proteomes" id="UP001497482"/>
    </source>
</evidence>
<keyword evidence="4 10" id="KW-0732">Signal</keyword>
<protein>
    <recommendedName>
        <fullName evidence="11">UPAR/Ly6 domain-containing protein</fullName>
    </recommendedName>
</protein>
<dbReference type="AlphaFoldDB" id="A0AAV2MCQ7"/>
<evidence type="ECO:0000256" key="5">
    <source>
        <dbReference type="ARBA" id="ARBA00023136"/>
    </source>
</evidence>
<proteinExistence type="inferred from homology"/>
<evidence type="ECO:0000256" key="3">
    <source>
        <dbReference type="ARBA" id="ARBA00022622"/>
    </source>
</evidence>
<dbReference type="GO" id="GO:0035036">
    <property type="term" value="P:sperm-egg recognition"/>
    <property type="evidence" value="ECO:0007669"/>
    <property type="project" value="TreeGrafter"/>
</dbReference>
<evidence type="ECO:0000256" key="8">
    <source>
        <dbReference type="ARBA" id="ARBA00023288"/>
    </source>
</evidence>
<dbReference type="Gene3D" id="2.10.60.10">
    <property type="entry name" value="CD59"/>
    <property type="match status" value="1"/>
</dbReference>
<dbReference type="Pfam" id="PF00021">
    <property type="entry name" value="UPAR_LY6"/>
    <property type="match status" value="1"/>
</dbReference>
<dbReference type="GO" id="GO:0098552">
    <property type="term" value="C:side of membrane"/>
    <property type="evidence" value="ECO:0007669"/>
    <property type="project" value="UniProtKB-KW"/>
</dbReference>
<evidence type="ECO:0000256" key="6">
    <source>
        <dbReference type="ARBA" id="ARBA00023157"/>
    </source>
</evidence>
<evidence type="ECO:0000259" key="11">
    <source>
        <dbReference type="Pfam" id="PF00021"/>
    </source>
</evidence>
<evidence type="ECO:0000256" key="2">
    <source>
        <dbReference type="ARBA" id="ARBA00022475"/>
    </source>
</evidence>
<name>A0AAV2MCQ7_KNICA</name>
<dbReference type="InterPro" id="IPR016054">
    <property type="entry name" value="LY6_UPA_recep-like"/>
</dbReference>
<organism evidence="12 13">
    <name type="scientific">Knipowitschia caucasica</name>
    <name type="common">Caucasian dwarf goby</name>
    <name type="synonym">Pomatoschistus caucasicus</name>
    <dbReference type="NCBI Taxonomy" id="637954"/>
    <lineage>
        <taxon>Eukaryota</taxon>
        <taxon>Metazoa</taxon>
        <taxon>Chordata</taxon>
        <taxon>Craniata</taxon>
        <taxon>Vertebrata</taxon>
        <taxon>Euteleostomi</taxon>
        <taxon>Actinopterygii</taxon>
        <taxon>Neopterygii</taxon>
        <taxon>Teleostei</taxon>
        <taxon>Neoteleostei</taxon>
        <taxon>Acanthomorphata</taxon>
        <taxon>Gobiaria</taxon>
        <taxon>Gobiiformes</taxon>
        <taxon>Gobioidei</taxon>
        <taxon>Gobiidae</taxon>
        <taxon>Gobiinae</taxon>
        <taxon>Knipowitschia</taxon>
    </lineage>
</organism>
<evidence type="ECO:0000313" key="12">
    <source>
        <dbReference type="EMBL" id="CAL1611158.1"/>
    </source>
</evidence>
<sequence>MKRLGFWLVAFILLSAVQGEEEEMPEEMPEQLMDAEEYEEEDFLECFRCDLGFWDACYTTTTNCSHTERCYTGRGKAADVLDVKTLGCAKAEECATETSVELFNNKTVFTMTKHCCDTPFCNSAYSPLPPLLLSVAALVLPASVTLHWM</sequence>
<dbReference type="SUPFAM" id="SSF57302">
    <property type="entry name" value="Snake toxin-like"/>
    <property type="match status" value="1"/>
</dbReference>
<comment type="subcellular location">
    <subcellularLocation>
        <location evidence="1">Cell membrane</location>
        <topology evidence="1">Lipid-anchor</topology>
        <topology evidence="1">GPI-anchor</topology>
    </subcellularLocation>
</comment>
<dbReference type="InterPro" id="IPR045860">
    <property type="entry name" value="Snake_toxin-like_sf"/>
</dbReference>
<comment type="similarity">
    <text evidence="9">Belongs to the SPACA4/bouncer family.</text>
</comment>
<feature type="domain" description="UPAR/Ly6" evidence="11">
    <location>
        <begin position="44"/>
        <end position="124"/>
    </location>
</feature>
<reference evidence="12 13" key="1">
    <citation type="submission" date="2024-04" db="EMBL/GenBank/DDBJ databases">
        <authorList>
            <person name="Waldvogel A.-M."/>
            <person name="Schoenle A."/>
        </authorList>
    </citation>
    <scope>NUCLEOTIDE SEQUENCE [LARGE SCALE GENOMIC DNA]</scope>
</reference>